<dbReference type="InterPro" id="IPR015919">
    <property type="entry name" value="Cadherin-like_sf"/>
</dbReference>
<dbReference type="GO" id="GO:0005509">
    <property type="term" value="F:calcium ion binding"/>
    <property type="evidence" value="ECO:0007669"/>
    <property type="project" value="InterPro"/>
</dbReference>
<dbReference type="HOGENOM" id="CLU_224759_0_0_5"/>
<organism evidence="3 4">
    <name type="scientific">Novacetimonas hansenii ATCC 23769</name>
    <dbReference type="NCBI Taxonomy" id="714995"/>
    <lineage>
        <taxon>Bacteria</taxon>
        <taxon>Pseudomonadati</taxon>
        <taxon>Pseudomonadota</taxon>
        <taxon>Alphaproteobacteria</taxon>
        <taxon>Acetobacterales</taxon>
        <taxon>Acetobacteraceae</taxon>
        <taxon>Novacetimonas</taxon>
    </lineage>
</organism>
<dbReference type="InterPro" id="IPR025592">
    <property type="entry name" value="DUF4347"/>
</dbReference>
<feature type="compositionally biased region" description="Low complexity" evidence="1">
    <location>
        <begin position="51"/>
        <end position="62"/>
    </location>
</feature>
<feature type="domain" description="DUF4347" evidence="2">
    <location>
        <begin position="107"/>
        <end position="270"/>
    </location>
</feature>
<evidence type="ECO:0000259" key="2">
    <source>
        <dbReference type="Pfam" id="PF14252"/>
    </source>
</evidence>
<evidence type="ECO:0000313" key="3">
    <source>
        <dbReference type="EMBL" id="EFG83073.1"/>
    </source>
</evidence>
<reference evidence="3 4" key="1">
    <citation type="journal article" date="2010" name="J. Bacteriol.">
        <title>Genome sequence of a cellulose-producing bacterium, Gluconacetobacter hansenii ATCC 23769.</title>
        <authorList>
            <person name="Iyer P.R."/>
            <person name="Geib S.M."/>
            <person name="Catchmark J."/>
            <person name="Kao T.H."/>
            <person name="Tien M."/>
        </authorList>
    </citation>
    <scope>NUCLEOTIDE SEQUENCE [LARGE SCALE GENOMIC DNA]</scope>
    <source>
        <strain evidence="3 4">ATCC 23769</strain>
    </source>
</reference>
<feature type="region of interest" description="Disordered" evidence="1">
    <location>
        <begin position="789"/>
        <end position="826"/>
    </location>
</feature>
<name>D5QIS8_NOVHA</name>
<dbReference type="Pfam" id="PF14252">
    <property type="entry name" value="DUF4347"/>
    <property type="match status" value="1"/>
</dbReference>
<feature type="region of interest" description="Disordered" evidence="1">
    <location>
        <begin position="25"/>
        <end position="92"/>
    </location>
</feature>
<accession>D5QIS8</accession>
<dbReference type="InterPro" id="IPR036278">
    <property type="entry name" value="Sialidase_sf"/>
</dbReference>
<feature type="region of interest" description="Disordered" evidence="1">
    <location>
        <begin position="2854"/>
        <end position="2876"/>
    </location>
</feature>
<proteinExistence type="predicted"/>
<feature type="compositionally biased region" description="Polar residues" evidence="1">
    <location>
        <begin position="811"/>
        <end position="826"/>
    </location>
</feature>
<dbReference type="EMBL" id="ADTV01000064">
    <property type="protein sequence ID" value="EFG83073.1"/>
    <property type="molecule type" value="Genomic_DNA"/>
</dbReference>
<sequence length="3523" mass="355253">MCAVDAEMRMPILLEHRRVFEGHHHDTSHAGGIAATLPHDAPGGVADKSADTATPASATSPSTHDRSRAEQANAARVNGERETGNQANAAPANATQANAALANAPSVLFVDSRVDNWRELTSGLSANVHVVVIQPGDNAFATVSSAVANRSGLASIQFLSYGTDGSAELGATMFNAASVMDQASAVAAWGTHLGTGGQILFWGCDVGAGQDGRMLVEDLHRLTGANVAASANATGDAAEGGDWTLETRSGDFTVRDLFTRAARAAYDGVLDVPDPAVTISGDATALLGNSFTQTLSFSNRAGSAAGYGPYVEMFVPHTQNSSATVQSMTYLGQALATKTVTLSTTVAGHVGTLGALDPFAVDKTGHPVFVVAPAGYQAGDELVAARLPFASYAPGTPAASIVVTLTADTSSTPGATLNIDAIGGFMYGADAQNNPATDPSIRGTGVASASDPADGLATSTVNLNLLNIQTQALTTKDGELAAGPSHAGIYEVQITPAAATTGDPIRNVDLTVALPADVQYTGGTINVTGSDGKVTAVPATTNPGGTVTLHFASLSAADGMTKVDIPFYVPETDASGRQIVNETTGASANIVGPTVTYNSAVNWTAPSGTVVTVDGSDPNAPTSAAFIARAVAVQITSATDNNAAVAAGSNLTYNMAVQVSNYNATSNLTLTSRIDDEQSVNPAIAPVFTWTDVSGRHSISLGLPDNPVSATQNGQVVSTSGSNSYWNYTRNADGSTSLAFNISQALLANGYSGELPPGVSGNLSYGTTVLSGHTNAPINQASGKPAMIEEGDTLSGTAGLSGTLLDKDGAQQGTTPVSETESGSTTLSVAKGSVTLKIVAINGKAVPDGTTPQVQPGDAVTYEADYQTITGNYTALNLSSYLPSPVFNVVDPNSDGGTTGYTDATDSSTYPSSGGYRLVNAPSGVVISKMTTDATNNALSFDLLGYQSATATTTPEKLGVQFTLTATQQPFANDFVLNALEQGTMTTSTDSMSQTYAPARLTVQNPDLTTTTGIASVATASGAEDGGVTYTNQISGDVTARPSEFATAGSSSVFNTGATPEGIAPATNEDARNLVGSETVRVAQTVQNNGSGAAYDVTVSGALPTGVETSQITNFQIVREDGTVLVTADSSGNLLGAVTSAGKQATIADYFSDNGVQVEAPGGSGNAVLMANGSPADALVVVYDVATPPDVGLGQDYVFTGTIVNYAAVTGGVKAGNGFVSNGVPTSISGAVMTDTATVSSKDPTISMQVGTSNMAADDHLADASNASAYAVGETRPFSVTVSVPPGQLSNGTGDVQVKVAIPSHEEVDLSSVTVTLGNGLTATLPPSAVSLDASGNLVVDLGPSVLASGSGDDDVTINFNASFPLSHNLDGKTGTQENTSASLIYSGAPVQSNTITMQEVDPDVVTTLTPDNGSHLQSGEIVTYTYTATNRSGAVAADFQDTLTIPDGYVLVPGSLVNDGSMTVAASSDGTTIHIGGNDQALTGTGSTGATESFTFQVKVADNLASGTRLTIASQKLASGTTTASHVPASLGTVGGYESIPYSTSTTGKWFATSVSATATIDSFSDAHLEIVGEAAGVNSGTVIPDPTYSHTEPTSANVVPGDVVRLQGSAHIPEGRNTDTTVTITVPSGLTIPADSANLTIALISPGGDTTSDIVDPDGNIPGLQVTSTTATDVTLIRPTYTLPAGDWSITTHDDGTSSLVIKLGTLVNNDQLSGAHAVALAFNAVVDNSIANIDASSLHVGMQVTANGSATPITTNTAHLTVVTPALGLTQAEGPAQTAQDLALGIVQMQATLKNTGDATAYNAQITGLIGPNETYIPGSERYTITNADGTTSTGTLTVGTDPSDGHPVFSLPSLAAGQTLTLLYQARITDITQPVAEHTAVATAQDMDPAITEYQGTAIGAVGSAEGPRDGTLSSPQNNIRAVSSSGIGVVTGQVYEVIGRPDTWGTFDPNLDTPLGGVPLSSVDATGQKFVYTTDASGNYIATPLFDGTTTLTLPDAGSGNPVTVPANATQVAGLAIQSDGHWMLVETPDGRLVTGQNVVYELPDTAPVISGFSRGTVTVAGGSTNLISNGAGVNDAEIARLVAAYPSEYGYNGAVLSVSRVSAAGVATPDANDVFGGQSGLSFGASGAVMLNGTQVGTYTQGSGTLKITFGVNAAEVQQATVQSVLNDITWTNTAEANQFQFPIAIGVTLSDGNTDNSQGTGGVMTSAVAITTFHTSASGQTDVTFVEPNDATPTPTPLFTAATAPGVVAPAATAVFTLGNAQAGDALVFSGAGDVGDIVATVGADGSLHLASASNGATTAQWNRALADVGFVNMSDTPDTAVSRTVALSVTDAATGDITTANAVATVNVIAANDSPVLGPVADDVVPAREDATSPPSATAGVAVSSLVTSVIDPDANGVHDGAVGVAMGIAVVGADTSKGNWYYSTDAGRTWTLFASASTAAISSGNALFLVGGPDTRIAFVPTTTDYNGTIGDALQFKAWDGFDPHANGSTGALPATLGAAAALNSPGTSYSAQTDTLIVNVAAVNDAPVATGNVTLPPMAEDTTNPPDASVSSLFTHVFNDSRDQQVSASNPDGSSANDLAGIAIVGNTVPAADGVWRYSTDGGATWTAVATNVSDTNATVLSPSALLSFLPAPNWNGTPPVLTSRLIDSSNGPVADATGVDVSVNGGTTAISANFSALSTVVTPVNDAPLATGNVTLPPVPEDTANPSGASVASLFTPVFNDQTDAVPGGSSANDLAGIAIVGNTVPATDGVWRYSTDGGATWTAVATNVSDTNATVLPSSALLSFLPAPNWNGTPPALTTRLIDSSSGPVADATGVDVSANGGITAISAGTSMLSTAVTPVNDAPVTTGRTPPAMTVAEDTTTPPGISVSTLFGPSFNDQTDAVPGGSSANDLAGVVITKNDTPASDGTWIVVHADGSRTPVGAVSETNGLVVSASDRLAFVPAPNWNGTPDPLTVHLIDSSSGAVTTGTHIDATKNGGTTAISIGTVDLPAIVQPVNDAPLATGNVTLPPVPEDTANPSGASVASLFTPVFNDQTDAVPGGSSANDLAGIAIVGNTVPATDGVWRYSTDGGATWTAVATNVSDTNAIVLPSSALLSFLPAPNWNGTPPALTTRLIDSSSGPVTAGTGEDVSANGGITAISAGTSMLSTVVTPVNDAPVATGNATLPPVSADTTNPPGASVASLFTPVFNDQTDAVPGGSSANDLAGIAIVGNTVPATEGVWRYSTDGGATWTAVATNVSDRTAIILPSSALLSFLPAPNWNGTPPALMARLIDSSSGPVAAGTGVDVSANGGITAISANLSALSTVVTMRARNPVLSDDTQRNGFSEEALTGKATWDLFDRYDRDNVHRLGTPMDAGWVAGFVSRSFVQAGSHFSIPVVDGDVLGASPHPDENWTMDVRMQDGAPLPAWLIFDPVTRRFEGDPPEGESCDLVLHVELADGYGHRGFVEMFVHVQGEMDGLMSRLLDDRAMSAPSRAQAPRQRSTLHDRLRAHHQAARHGHGRHLLRGGGAR</sequence>
<feature type="compositionally biased region" description="Low complexity" evidence="1">
    <location>
        <begin position="793"/>
        <end position="804"/>
    </location>
</feature>
<protein>
    <submittedName>
        <fullName evidence="3">Outer membrane adhesin like protein</fullName>
    </submittedName>
</protein>
<dbReference type="GO" id="GO:0016020">
    <property type="term" value="C:membrane"/>
    <property type="evidence" value="ECO:0007669"/>
    <property type="project" value="InterPro"/>
</dbReference>
<evidence type="ECO:0000313" key="4">
    <source>
        <dbReference type="Proteomes" id="UP000006468"/>
    </source>
</evidence>
<gene>
    <name evidence="3" type="ORF">GXY_15297</name>
</gene>
<dbReference type="SUPFAM" id="SSF50939">
    <property type="entry name" value="Sialidases"/>
    <property type="match status" value="1"/>
</dbReference>
<evidence type="ECO:0000256" key="1">
    <source>
        <dbReference type="SAM" id="MobiDB-lite"/>
    </source>
</evidence>
<dbReference type="SUPFAM" id="SSF49313">
    <property type="entry name" value="Cadherin-like"/>
    <property type="match status" value="1"/>
</dbReference>
<dbReference type="Proteomes" id="UP000006468">
    <property type="component" value="Chromosome"/>
</dbReference>
<comment type="caution">
    <text evidence="3">The sequence shown here is derived from an EMBL/GenBank/DDBJ whole genome shotgun (WGS) entry which is preliminary data.</text>
</comment>